<organism evidence="1 2">
    <name type="scientific">Lindgomyces ingoldianus</name>
    <dbReference type="NCBI Taxonomy" id="673940"/>
    <lineage>
        <taxon>Eukaryota</taxon>
        <taxon>Fungi</taxon>
        <taxon>Dikarya</taxon>
        <taxon>Ascomycota</taxon>
        <taxon>Pezizomycotina</taxon>
        <taxon>Dothideomycetes</taxon>
        <taxon>Pleosporomycetidae</taxon>
        <taxon>Pleosporales</taxon>
        <taxon>Lindgomycetaceae</taxon>
        <taxon>Lindgomyces</taxon>
    </lineage>
</organism>
<protein>
    <submittedName>
        <fullName evidence="1">Uncharacterized protein</fullName>
    </submittedName>
</protein>
<dbReference type="Proteomes" id="UP000799755">
    <property type="component" value="Unassembled WGS sequence"/>
</dbReference>
<proteinExistence type="predicted"/>
<gene>
    <name evidence="1" type="ORF">BDR25DRAFT_351359</name>
</gene>
<evidence type="ECO:0000313" key="2">
    <source>
        <dbReference type="Proteomes" id="UP000799755"/>
    </source>
</evidence>
<keyword evidence="2" id="KW-1185">Reference proteome</keyword>
<accession>A0ACB6R6P4</accession>
<comment type="caution">
    <text evidence="1">The sequence shown here is derived from an EMBL/GenBank/DDBJ whole genome shotgun (WGS) entry which is preliminary data.</text>
</comment>
<evidence type="ECO:0000313" key="1">
    <source>
        <dbReference type="EMBL" id="KAF2474856.1"/>
    </source>
</evidence>
<sequence>MEIATLTRVSFWRVAANCKISTASRSFASEEQSEMTREDILAFGPVCVSHVNRISALQLRIECHQPIAIFPSRAKSTEHINGENKYARWLAGVNHEDHSRLASFDNTRPLNMVSGSGQPSGFIFLGSCLAWPLLHELPFALSKDSLSVDQHRLNKSVSNLQESGLGTSSNSKGSNKVEGQITVGWALSDNRWDAGCDETDGTGRLDPCWARRHPNDLHSSTSNLPQVLLSSVVSQETLSSCCVGRPPFSTSASLPPLNILGGADLNENRIGKTLLRPQVGTREQFWATLGACIHRIFARSLSTFFLFFVVIYLAIIPAQFGIFFSRSPKPLYLSSFTLIHHDTDDDLGVCKTPTYSSRDPFKSTLGHILFLIAKPRT</sequence>
<reference evidence="1" key="1">
    <citation type="journal article" date="2020" name="Stud. Mycol.">
        <title>101 Dothideomycetes genomes: a test case for predicting lifestyles and emergence of pathogens.</title>
        <authorList>
            <person name="Haridas S."/>
            <person name="Albert R."/>
            <person name="Binder M."/>
            <person name="Bloem J."/>
            <person name="Labutti K."/>
            <person name="Salamov A."/>
            <person name="Andreopoulos B."/>
            <person name="Baker S."/>
            <person name="Barry K."/>
            <person name="Bills G."/>
            <person name="Bluhm B."/>
            <person name="Cannon C."/>
            <person name="Castanera R."/>
            <person name="Culley D."/>
            <person name="Daum C."/>
            <person name="Ezra D."/>
            <person name="Gonzalez J."/>
            <person name="Henrissat B."/>
            <person name="Kuo A."/>
            <person name="Liang C."/>
            <person name="Lipzen A."/>
            <person name="Lutzoni F."/>
            <person name="Magnuson J."/>
            <person name="Mondo S."/>
            <person name="Nolan M."/>
            <person name="Ohm R."/>
            <person name="Pangilinan J."/>
            <person name="Park H.-J."/>
            <person name="Ramirez L."/>
            <person name="Alfaro M."/>
            <person name="Sun H."/>
            <person name="Tritt A."/>
            <person name="Yoshinaga Y."/>
            <person name="Zwiers L.-H."/>
            <person name="Turgeon B."/>
            <person name="Goodwin S."/>
            <person name="Spatafora J."/>
            <person name="Crous P."/>
            <person name="Grigoriev I."/>
        </authorList>
    </citation>
    <scope>NUCLEOTIDE SEQUENCE</scope>
    <source>
        <strain evidence="1">ATCC 200398</strain>
    </source>
</reference>
<dbReference type="EMBL" id="MU003497">
    <property type="protein sequence ID" value="KAF2474856.1"/>
    <property type="molecule type" value="Genomic_DNA"/>
</dbReference>
<name>A0ACB6R6P4_9PLEO</name>